<reference evidence="2 3" key="1">
    <citation type="submission" date="2015-01" db="EMBL/GenBank/DDBJ databases">
        <title>The Genome Sequence of Rhinocladiella mackenzie CBS 650.93.</title>
        <authorList>
            <consortium name="The Broad Institute Genomics Platform"/>
            <person name="Cuomo C."/>
            <person name="de Hoog S."/>
            <person name="Gorbushina A."/>
            <person name="Stielow B."/>
            <person name="Teixiera M."/>
            <person name="Abouelleil A."/>
            <person name="Chapman S.B."/>
            <person name="Priest M."/>
            <person name="Young S.K."/>
            <person name="Wortman J."/>
            <person name="Nusbaum C."/>
            <person name="Birren B."/>
        </authorList>
    </citation>
    <scope>NUCLEOTIDE SEQUENCE [LARGE SCALE GENOMIC DNA]</scope>
    <source>
        <strain evidence="2 3">CBS 650.93</strain>
    </source>
</reference>
<evidence type="ECO:0000313" key="3">
    <source>
        <dbReference type="Proteomes" id="UP000053617"/>
    </source>
</evidence>
<evidence type="ECO:0000256" key="1">
    <source>
        <dbReference type="SAM" id="MobiDB-lite"/>
    </source>
</evidence>
<dbReference type="HOGENOM" id="CLU_1627998_0_0_1"/>
<keyword evidence="3" id="KW-1185">Reference proteome</keyword>
<dbReference type="Proteomes" id="UP000053617">
    <property type="component" value="Unassembled WGS sequence"/>
</dbReference>
<gene>
    <name evidence="2" type="ORF">Z518_07723</name>
</gene>
<name>A0A0D2IEB3_9EURO</name>
<feature type="compositionally biased region" description="Polar residues" evidence="1">
    <location>
        <begin position="154"/>
        <end position="163"/>
    </location>
</feature>
<dbReference type="VEuPathDB" id="FungiDB:Z518_07723"/>
<dbReference type="RefSeq" id="XP_013271305.1">
    <property type="nucleotide sequence ID" value="XM_013415851.1"/>
</dbReference>
<proteinExistence type="predicted"/>
<accession>A0A0D2IEB3</accession>
<protein>
    <submittedName>
        <fullName evidence="2">Rhinocladiella mackenziei CBS 650.93 unplaced genomic scaffold supercont1.5, whole genome shotgun sequence</fullName>
    </submittedName>
</protein>
<evidence type="ECO:0000313" key="2">
    <source>
        <dbReference type="EMBL" id="KIX04169.1"/>
    </source>
</evidence>
<feature type="region of interest" description="Disordered" evidence="1">
    <location>
        <begin position="121"/>
        <end position="163"/>
    </location>
</feature>
<sequence>MEKPHNNGLDMKRYKAMFEAAKEDVDQHYGSTTLTPCIEFTMQTEQTDVDVQGEHSEDPTHFVKYNGTSSHGPRFCCTMTYYTCGKTIQARRSDLPAIGRGDFGSGLMQVVAKISIHTDEEMDMDMDMSSKMAGSKRRHRRDGTGTPTAERHGQPQSLPQHPP</sequence>
<dbReference type="GeneID" id="25295794"/>
<dbReference type="AlphaFoldDB" id="A0A0D2IEB3"/>
<dbReference type="EMBL" id="KN847479">
    <property type="protein sequence ID" value="KIX04169.1"/>
    <property type="molecule type" value="Genomic_DNA"/>
</dbReference>
<organism evidence="2 3">
    <name type="scientific">Rhinocladiella mackenziei CBS 650.93</name>
    <dbReference type="NCBI Taxonomy" id="1442369"/>
    <lineage>
        <taxon>Eukaryota</taxon>
        <taxon>Fungi</taxon>
        <taxon>Dikarya</taxon>
        <taxon>Ascomycota</taxon>
        <taxon>Pezizomycotina</taxon>
        <taxon>Eurotiomycetes</taxon>
        <taxon>Chaetothyriomycetidae</taxon>
        <taxon>Chaetothyriales</taxon>
        <taxon>Herpotrichiellaceae</taxon>
        <taxon>Rhinocladiella</taxon>
    </lineage>
</organism>